<dbReference type="InterPro" id="IPR011009">
    <property type="entry name" value="Kinase-like_dom_sf"/>
</dbReference>
<dbReference type="PANTHER" id="PTHR43157">
    <property type="entry name" value="PHOSPHATIDYLINOSITOL-GLYCAN BIOSYNTHESIS CLASS F PROTEIN-RELATED"/>
    <property type="match status" value="1"/>
</dbReference>
<comment type="caution">
    <text evidence="2">The sequence shown here is derived from an EMBL/GenBank/DDBJ whole genome shotgun (WGS) entry which is preliminary data.</text>
</comment>
<reference evidence="2 3" key="2">
    <citation type="submission" date="2017-10" db="EMBL/GenBank/DDBJ databases">
        <title>Genome analyses suggest a sexual origin of heterokaryosis in a supposedly ancient asexual fungus.</title>
        <authorList>
            <person name="Corradi N."/>
            <person name="Sedzielewska K."/>
            <person name="Noel J."/>
            <person name="Charron P."/>
            <person name="Farinelli L."/>
            <person name="Marton T."/>
            <person name="Kruger M."/>
            <person name="Pelin A."/>
            <person name="Brachmann A."/>
            <person name="Corradi N."/>
        </authorList>
    </citation>
    <scope>NUCLEOTIDE SEQUENCE [LARGE SCALE GENOMIC DNA]</scope>
    <source>
        <strain evidence="2 3">A1</strain>
    </source>
</reference>
<gene>
    <name evidence="2" type="ORF">RhiirA1_501868</name>
</gene>
<dbReference type="VEuPathDB" id="FungiDB:FUN_011862"/>
<dbReference type="SUPFAM" id="SSF56112">
    <property type="entry name" value="Protein kinase-like (PK-like)"/>
    <property type="match status" value="1"/>
</dbReference>
<dbReference type="VEuPathDB" id="FungiDB:RhiirFUN_010754"/>
<dbReference type="EMBL" id="LLXH01002319">
    <property type="protein sequence ID" value="PKC56023.1"/>
    <property type="molecule type" value="Genomic_DNA"/>
</dbReference>
<evidence type="ECO:0000256" key="1">
    <source>
        <dbReference type="ARBA" id="ARBA00023002"/>
    </source>
</evidence>
<dbReference type="Gene3D" id="3.40.50.720">
    <property type="entry name" value="NAD(P)-binding Rossmann-like Domain"/>
    <property type="match status" value="1"/>
</dbReference>
<sequence length="266" mass="30664">MNVIVAKELSRIVQNENIRTYSLHPGVINTNINHMNNRYTTYFINLVVMMFEISAEQGAINTLYPVLSPENKETGEYYNEGIKQEPSKVANDQEVADKLWKEWIKKKIKDVEYSEFKDVKEIGKRGFGVVNRVATNDGMQVALKSIIEKKTSKLEDDDIKKFVNEIKLVRMVGFHQCQWLSWNIKGCSILGNYKWTSSFFQKVSLHYVVAFVVVIEKNQLKTKEVQHSSIHAINNWNIHIRIREYIISGGLFTSGGGEDKCRNHCA</sequence>
<protein>
    <submittedName>
        <fullName evidence="2">Uncharacterized protein</fullName>
    </submittedName>
</protein>
<reference evidence="2 3" key="1">
    <citation type="submission" date="2017-10" db="EMBL/GenBank/DDBJ databases">
        <title>Extensive intraspecific genome diversity in a model arbuscular mycorrhizal fungus.</title>
        <authorList>
            <person name="Chen E.C.H."/>
            <person name="Morin E."/>
            <person name="Baudet D."/>
            <person name="Noel J."/>
            <person name="Ndikumana S."/>
            <person name="Charron P."/>
            <person name="St-Onge C."/>
            <person name="Giorgi J."/>
            <person name="Grigoriev I.V."/>
            <person name="Roux C."/>
            <person name="Martin F.M."/>
            <person name="Corradi N."/>
        </authorList>
    </citation>
    <scope>NUCLEOTIDE SEQUENCE [LARGE SCALE GENOMIC DNA]</scope>
    <source>
        <strain evidence="2 3">A1</strain>
    </source>
</reference>
<dbReference type="VEuPathDB" id="FungiDB:RhiirA1_501868"/>
<name>A0A2N0QY99_9GLOM</name>
<dbReference type="Proteomes" id="UP000232688">
    <property type="component" value="Unassembled WGS sequence"/>
</dbReference>
<accession>A0A2N0QY99</accession>
<evidence type="ECO:0000313" key="2">
    <source>
        <dbReference type="EMBL" id="PKC56023.1"/>
    </source>
</evidence>
<organism evidence="2 3">
    <name type="scientific">Rhizophagus irregularis</name>
    <dbReference type="NCBI Taxonomy" id="588596"/>
    <lineage>
        <taxon>Eukaryota</taxon>
        <taxon>Fungi</taxon>
        <taxon>Fungi incertae sedis</taxon>
        <taxon>Mucoromycota</taxon>
        <taxon>Glomeromycotina</taxon>
        <taxon>Glomeromycetes</taxon>
        <taxon>Glomerales</taxon>
        <taxon>Glomeraceae</taxon>
        <taxon>Rhizophagus</taxon>
    </lineage>
</organism>
<dbReference type="Gene3D" id="3.30.200.20">
    <property type="entry name" value="Phosphorylase Kinase, domain 1"/>
    <property type="match status" value="1"/>
</dbReference>
<dbReference type="PANTHER" id="PTHR43157:SF31">
    <property type="entry name" value="PHOSPHATIDYLINOSITOL-GLYCAN BIOSYNTHESIS CLASS F PROTEIN"/>
    <property type="match status" value="1"/>
</dbReference>
<dbReference type="AlphaFoldDB" id="A0A2N0QY99"/>
<dbReference type="GO" id="GO:0016491">
    <property type="term" value="F:oxidoreductase activity"/>
    <property type="evidence" value="ECO:0007669"/>
    <property type="project" value="UniProtKB-KW"/>
</dbReference>
<keyword evidence="1" id="KW-0560">Oxidoreductase</keyword>
<evidence type="ECO:0000313" key="3">
    <source>
        <dbReference type="Proteomes" id="UP000232688"/>
    </source>
</evidence>
<proteinExistence type="predicted"/>